<comment type="caution">
    <text evidence="2">The sequence shown here is derived from an EMBL/GenBank/DDBJ whole genome shotgun (WGS) entry which is preliminary data.</text>
</comment>
<sequence>MTARSGRSGPGLLPEEAGGGASAMPKKYQLQDRVSAQIFLENLAFTNQEFFFLAGYFLKVKKRVGRYFLNYLRREAHEVETILDDAEVFTNELFFFRELMAGIRWFCRAAFTLEEGIISRYDTRKLKDTPADRTALMAEAENTLNYFYTTIRKLCQEALRISADLGVVLPDKAAESHFIKIQGQPRLEKNRAIDSGTTPLDSVELLTGEFIGAQESLLRFEARLREGKATLNERDVIQINNSFHALESFYDTHLHDTLMERDVPDFWSLRGYIAMVLRFSEMLKDLVHFYERHLVTMRDPAIHDRFAELVDEKRLLKILVDFVLKNSARYVKDGGSLALELLTRVTGKVRRVIKIPIGVDGLHARPMTWIYKVCQRHGNVIFEVGGEKFEANSILSMLTMTEAIDRVIGLEDKDSQIVVAAGTVINELERRRKPVSVTGRRYVPQTVIDILESFRSEIRDKSGTRFVDVVASGPDASIREIEVLAAAYFKKEQLPPSLDYIFKED</sequence>
<dbReference type="AlphaFoldDB" id="A0A1V5MJ50"/>
<accession>A0A1V5MJ50</accession>
<reference evidence="2" key="1">
    <citation type="submission" date="2017-02" db="EMBL/GenBank/DDBJ databases">
        <title>Delving into the versatile metabolic prowess of the omnipresent phylum Bacteroidetes.</title>
        <authorList>
            <person name="Nobu M.K."/>
            <person name="Mei R."/>
            <person name="Narihiro T."/>
            <person name="Kuroda K."/>
            <person name="Liu W.-T."/>
        </authorList>
    </citation>
    <scope>NUCLEOTIDE SEQUENCE</scope>
    <source>
        <strain evidence="2">ADurb.Bin417</strain>
    </source>
</reference>
<protein>
    <submittedName>
        <fullName evidence="2">Uncharacterized protein</fullName>
    </submittedName>
</protein>
<evidence type="ECO:0000256" key="1">
    <source>
        <dbReference type="SAM" id="MobiDB-lite"/>
    </source>
</evidence>
<evidence type="ECO:0000313" key="2">
    <source>
        <dbReference type="EMBL" id="OPZ93274.1"/>
    </source>
</evidence>
<organism evidence="2">
    <name type="scientific">candidate division TA06 bacterium ADurb.Bin417</name>
    <dbReference type="NCBI Taxonomy" id="1852828"/>
    <lineage>
        <taxon>Bacteria</taxon>
        <taxon>Bacteria division TA06</taxon>
    </lineage>
</organism>
<name>A0A1V5MJ50_UNCT6</name>
<dbReference type="EMBL" id="MWAK01000034">
    <property type="protein sequence ID" value="OPZ93274.1"/>
    <property type="molecule type" value="Genomic_DNA"/>
</dbReference>
<gene>
    <name evidence="2" type="ORF">BWY73_00413</name>
</gene>
<feature type="region of interest" description="Disordered" evidence="1">
    <location>
        <begin position="1"/>
        <end position="23"/>
    </location>
</feature>
<proteinExistence type="predicted"/>
<dbReference type="Proteomes" id="UP000485484">
    <property type="component" value="Unassembled WGS sequence"/>
</dbReference>